<dbReference type="PROSITE" id="PS50035">
    <property type="entry name" value="PLD"/>
    <property type="match status" value="2"/>
</dbReference>
<dbReference type="InterPro" id="IPR001736">
    <property type="entry name" value="PLipase_D/transphosphatidylase"/>
</dbReference>
<dbReference type="SMART" id="SM00155">
    <property type="entry name" value="PLDc"/>
    <property type="match status" value="2"/>
</dbReference>
<gene>
    <name evidence="3" type="ORF">HMPREF9442_00692</name>
</gene>
<keyword evidence="4" id="KW-1185">Reference proteome</keyword>
<evidence type="ECO:0000313" key="3">
    <source>
        <dbReference type="EMBL" id="EGG56347.1"/>
    </source>
</evidence>
<dbReference type="CDD" id="cd09110">
    <property type="entry name" value="PLDc_CLS_1"/>
    <property type="match status" value="1"/>
</dbReference>
<dbReference type="PANTHER" id="PTHR21248:SF22">
    <property type="entry name" value="PHOSPHOLIPASE D"/>
    <property type="match status" value="1"/>
</dbReference>
<feature type="domain" description="PLD phosphodiesterase" evidence="2">
    <location>
        <begin position="337"/>
        <end position="364"/>
    </location>
</feature>
<dbReference type="EMBL" id="AFBR01000020">
    <property type="protein sequence ID" value="EGG56347.1"/>
    <property type="molecule type" value="Genomic_DNA"/>
</dbReference>
<accession>F3QR93</accession>
<protein>
    <submittedName>
        <fullName evidence="3">Phospholipase D domain protein</fullName>
    </submittedName>
</protein>
<dbReference type="GO" id="GO:0030572">
    <property type="term" value="F:phosphatidyltransferase activity"/>
    <property type="evidence" value="ECO:0007669"/>
    <property type="project" value="UniProtKB-ARBA"/>
</dbReference>
<dbReference type="Gene3D" id="3.30.870.10">
    <property type="entry name" value="Endonuclease Chain A"/>
    <property type="match status" value="2"/>
</dbReference>
<evidence type="ECO:0000256" key="1">
    <source>
        <dbReference type="SAM" id="SignalP"/>
    </source>
</evidence>
<dbReference type="InterPro" id="IPR025202">
    <property type="entry name" value="PLD-like_dom"/>
</dbReference>
<comment type="caution">
    <text evidence="3">The sequence shown here is derived from an EMBL/GenBank/DDBJ whole genome shotgun (WGS) entry which is preliminary data.</text>
</comment>
<name>F3QR93_9BACT</name>
<dbReference type="STRING" id="762982.HMPREF9442_00692"/>
<feature type="signal peptide" evidence="1">
    <location>
        <begin position="1"/>
        <end position="23"/>
    </location>
</feature>
<dbReference type="PIRSF" id="PIRSF000850">
    <property type="entry name" value="Phospholipase_D_PSS"/>
    <property type="match status" value="1"/>
</dbReference>
<dbReference type="AlphaFoldDB" id="F3QR93"/>
<sequence length="425" mass="49435">MSKWRVIFCGVLLSLGLVSMAQASPSDSLTVEDLKENGVLFTPRNRVTLLPSGAEKFEDMFKAIEQARHYIYLEYFNFRNDSIGKALFTLLDKKVREGVKVRVIYDDFGNVSNDRPLRKRHLRQLKSRHFEVVVFDPIVFPWVNHALHRDHRKIVVIDDKVVYTGGMNVADYYIHGRPEFGKWRDMHMRLEGDCVPLYRRIFCEMWERCTDHKIDSLEYQPDSLAIQTDFRGLKETACADSSGILLGVANREPKRSPAIIRRSYIDAIDNAQKRIQIVNPYFTLVPSVKKALYRALKRGVKLEVMLSTKCDVPVMPDVAAYHAKRLMKRGADIYYYEDGFHHSKVMMVDSTFCTVGSANLNSRSLKFDYEVNAFIIDSCTTRELQNIFEADKHHSTLLTPENWKKRRSFGRRFMGWFYHLLIPLI</sequence>
<feature type="chain" id="PRO_5003300814" evidence="1">
    <location>
        <begin position="24"/>
        <end position="425"/>
    </location>
</feature>
<dbReference type="GO" id="GO:0032049">
    <property type="term" value="P:cardiolipin biosynthetic process"/>
    <property type="evidence" value="ECO:0007669"/>
    <property type="project" value="UniProtKB-ARBA"/>
</dbReference>
<dbReference type="RefSeq" id="WP_008625210.1">
    <property type="nucleotide sequence ID" value="NZ_GL883824.1"/>
</dbReference>
<dbReference type="PANTHER" id="PTHR21248">
    <property type="entry name" value="CARDIOLIPIN SYNTHASE"/>
    <property type="match status" value="1"/>
</dbReference>
<organism evidence="3 4">
    <name type="scientific">Paraprevotella xylaniphila YIT 11841</name>
    <dbReference type="NCBI Taxonomy" id="762982"/>
    <lineage>
        <taxon>Bacteria</taxon>
        <taxon>Pseudomonadati</taxon>
        <taxon>Bacteroidota</taxon>
        <taxon>Bacteroidia</taxon>
        <taxon>Bacteroidales</taxon>
        <taxon>Prevotellaceae</taxon>
        <taxon>Paraprevotella</taxon>
    </lineage>
</organism>
<dbReference type="Proteomes" id="UP000005546">
    <property type="component" value="Unassembled WGS sequence"/>
</dbReference>
<dbReference type="SUPFAM" id="SSF56024">
    <property type="entry name" value="Phospholipase D/nuclease"/>
    <property type="match status" value="2"/>
</dbReference>
<evidence type="ECO:0000313" key="4">
    <source>
        <dbReference type="Proteomes" id="UP000005546"/>
    </source>
</evidence>
<reference evidence="3 4" key="1">
    <citation type="submission" date="2011-02" db="EMBL/GenBank/DDBJ databases">
        <authorList>
            <person name="Weinstock G."/>
            <person name="Sodergren E."/>
            <person name="Clifton S."/>
            <person name="Fulton L."/>
            <person name="Fulton B."/>
            <person name="Courtney L."/>
            <person name="Fronick C."/>
            <person name="Harrison M."/>
            <person name="Strong C."/>
            <person name="Farmer C."/>
            <person name="Delahaunty K."/>
            <person name="Markovic C."/>
            <person name="Hall O."/>
            <person name="Minx P."/>
            <person name="Tomlinson C."/>
            <person name="Mitreva M."/>
            <person name="Hou S."/>
            <person name="Chen J."/>
            <person name="Wollam A."/>
            <person name="Pepin K.H."/>
            <person name="Johnson M."/>
            <person name="Bhonagiri V."/>
            <person name="Zhang X."/>
            <person name="Suruliraj S."/>
            <person name="Warren W."/>
            <person name="Chinwalla A."/>
            <person name="Mardis E.R."/>
            <person name="Wilson R.K."/>
        </authorList>
    </citation>
    <scope>NUCLEOTIDE SEQUENCE [LARGE SCALE GENOMIC DNA]</scope>
    <source>
        <strain evidence="3 4">YIT 11841</strain>
    </source>
</reference>
<dbReference type="HOGENOM" id="CLU_038053_1_1_10"/>
<dbReference type="OrthoDB" id="9762009at2"/>
<evidence type="ECO:0000259" key="2">
    <source>
        <dbReference type="PROSITE" id="PS50035"/>
    </source>
</evidence>
<dbReference type="CDD" id="cd09112">
    <property type="entry name" value="PLDc_CLS_2"/>
    <property type="match status" value="1"/>
</dbReference>
<proteinExistence type="predicted"/>
<keyword evidence="1" id="KW-0732">Signal</keyword>
<dbReference type="eggNOG" id="COG1502">
    <property type="taxonomic scope" value="Bacteria"/>
</dbReference>
<feature type="domain" description="PLD phosphodiesterase" evidence="2">
    <location>
        <begin position="146"/>
        <end position="173"/>
    </location>
</feature>
<dbReference type="Pfam" id="PF13091">
    <property type="entry name" value="PLDc_2"/>
    <property type="match status" value="2"/>
</dbReference>